<dbReference type="EMBL" id="ABCC02000047">
    <property type="protein sequence ID" value="EDP13507.1"/>
    <property type="molecule type" value="Genomic_DNA"/>
</dbReference>
<dbReference type="AlphaFoldDB" id="A8S2G9"/>
<gene>
    <name evidence="1" type="ORF">CLOBOL_06072</name>
</gene>
<proteinExistence type="predicted"/>
<accession>A8S2G9</accession>
<evidence type="ECO:0000313" key="1">
    <source>
        <dbReference type="EMBL" id="EDP13507.1"/>
    </source>
</evidence>
<dbReference type="HOGENOM" id="CLU_3249454_0_0_9"/>
<sequence length="42" mass="4522">MRISCNGYDLKQKIGSAGYLSFGKGKGSGAAFCMDIKRIYSV</sequence>
<name>A8S2G9_ENTBW</name>
<protein>
    <submittedName>
        <fullName evidence="1">Uncharacterized protein</fullName>
    </submittedName>
</protein>
<reference evidence="1 2" key="2">
    <citation type="submission" date="2007-09" db="EMBL/GenBank/DDBJ databases">
        <title>Draft genome sequence of Clostridium bolteae (ATCC BAA-613).</title>
        <authorList>
            <person name="Sudarsanam P."/>
            <person name="Ley R."/>
            <person name="Guruge J."/>
            <person name="Turnbaugh P.J."/>
            <person name="Mahowald M."/>
            <person name="Liep D."/>
            <person name="Gordon J."/>
        </authorList>
    </citation>
    <scope>NUCLEOTIDE SEQUENCE [LARGE SCALE GENOMIC DNA]</scope>
    <source>
        <strain evidence="2">ATCC BAA-613 / DSM 15670 / CCUG 46953 / JCM 12243 / WAL 16351</strain>
    </source>
</reference>
<dbReference type="Proteomes" id="UP000005396">
    <property type="component" value="Unassembled WGS sequence"/>
</dbReference>
<reference evidence="1 2" key="1">
    <citation type="submission" date="2007-08" db="EMBL/GenBank/DDBJ databases">
        <authorList>
            <person name="Fulton L."/>
            <person name="Clifton S."/>
            <person name="Fulton B."/>
            <person name="Xu J."/>
            <person name="Minx P."/>
            <person name="Pepin K.H."/>
            <person name="Johnson M."/>
            <person name="Thiruvilangam P."/>
            <person name="Bhonagiri V."/>
            <person name="Nash W.E."/>
            <person name="Mardis E.R."/>
            <person name="Wilson R.K."/>
        </authorList>
    </citation>
    <scope>NUCLEOTIDE SEQUENCE [LARGE SCALE GENOMIC DNA]</scope>
    <source>
        <strain evidence="2">ATCC BAA-613 / DSM 15670 / CCUG 46953 / JCM 12243 / WAL 16351</strain>
    </source>
</reference>
<dbReference type="PaxDb" id="411902-CLOBOL_06072"/>
<organism evidence="1 2">
    <name type="scientific">Enterocloster bolteae (strain ATCC BAA-613 / DSM 15670 / CCUG 46953 / JCM 12243 / WAL 16351)</name>
    <name type="common">Clostridium bolteae</name>
    <dbReference type="NCBI Taxonomy" id="411902"/>
    <lineage>
        <taxon>Bacteria</taxon>
        <taxon>Bacillati</taxon>
        <taxon>Bacillota</taxon>
        <taxon>Clostridia</taxon>
        <taxon>Lachnospirales</taxon>
        <taxon>Lachnospiraceae</taxon>
        <taxon>Enterocloster</taxon>
    </lineage>
</organism>
<evidence type="ECO:0000313" key="2">
    <source>
        <dbReference type="Proteomes" id="UP000005396"/>
    </source>
</evidence>
<comment type="caution">
    <text evidence="1">The sequence shown here is derived from an EMBL/GenBank/DDBJ whole genome shotgun (WGS) entry which is preliminary data.</text>
</comment>